<protein>
    <recommendedName>
        <fullName evidence="7 18">Phosphatidate cytidylyltransferase</fullName>
        <ecNumber evidence="6 18">2.7.7.41</ecNumber>
    </recommendedName>
</protein>
<dbReference type="OrthoDB" id="9799199at2"/>
<dbReference type="AlphaFoldDB" id="A0A0A1MXJ4"/>
<proteinExistence type="inferred from homology"/>
<comment type="catalytic activity">
    <reaction evidence="1 18">
        <text>a 1,2-diacyl-sn-glycero-3-phosphate + CTP + H(+) = a CDP-1,2-diacyl-sn-glycerol + diphosphate</text>
        <dbReference type="Rhea" id="RHEA:16229"/>
        <dbReference type="ChEBI" id="CHEBI:15378"/>
        <dbReference type="ChEBI" id="CHEBI:33019"/>
        <dbReference type="ChEBI" id="CHEBI:37563"/>
        <dbReference type="ChEBI" id="CHEBI:58332"/>
        <dbReference type="ChEBI" id="CHEBI:58608"/>
        <dbReference type="EC" id="2.7.7.41"/>
    </reaction>
</comment>
<keyword evidence="10 18" id="KW-0808">Transferase</keyword>
<evidence type="ECO:0000256" key="11">
    <source>
        <dbReference type="ARBA" id="ARBA00022692"/>
    </source>
</evidence>
<evidence type="ECO:0000256" key="9">
    <source>
        <dbReference type="ARBA" id="ARBA00022516"/>
    </source>
</evidence>
<evidence type="ECO:0000256" key="10">
    <source>
        <dbReference type="ARBA" id="ARBA00022679"/>
    </source>
</evidence>
<dbReference type="PANTHER" id="PTHR46382">
    <property type="entry name" value="PHOSPHATIDATE CYTIDYLYLTRANSFERASE"/>
    <property type="match status" value="1"/>
</dbReference>
<evidence type="ECO:0000256" key="15">
    <source>
        <dbReference type="ARBA" id="ARBA00023136"/>
    </source>
</evidence>
<feature type="transmembrane region" description="Helical" evidence="19">
    <location>
        <begin position="175"/>
        <end position="193"/>
    </location>
</feature>
<evidence type="ECO:0000256" key="7">
    <source>
        <dbReference type="ARBA" id="ARBA00019373"/>
    </source>
</evidence>
<feature type="transmembrane region" description="Helical" evidence="19">
    <location>
        <begin position="6"/>
        <end position="39"/>
    </location>
</feature>
<evidence type="ECO:0000256" key="14">
    <source>
        <dbReference type="ARBA" id="ARBA00023098"/>
    </source>
</evidence>
<keyword evidence="16" id="KW-0594">Phospholipid biosynthesis</keyword>
<dbReference type="PANTHER" id="PTHR46382:SF1">
    <property type="entry name" value="PHOSPHATIDATE CYTIDYLYLTRANSFERASE"/>
    <property type="match status" value="1"/>
</dbReference>
<dbReference type="EMBL" id="CDGG01000001">
    <property type="protein sequence ID" value="CEI84269.1"/>
    <property type="molecule type" value="Genomic_DNA"/>
</dbReference>
<evidence type="ECO:0000256" key="4">
    <source>
        <dbReference type="ARBA" id="ARBA00005189"/>
    </source>
</evidence>
<evidence type="ECO:0000256" key="1">
    <source>
        <dbReference type="ARBA" id="ARBA00001698"/>
    </source>
</evidence>
<evidence type="ECO:0000313" key="20">
    <source>
        <dbReference type="EMBL" id="CEI84269.1"/>
    </source>
</evidence>
<comment type="similarity">
    <text evidence="5 18">Belongs to the CDS family.</text>
</comment>
<keyword evidence="11 18" id="KW-0812">Transmembrane</keyword>
<evidence type="ECO:0000256" key="17">
    <source>
        <dbReference type="ARBA" id="ARBA00023264"/>
    </source>
</evidence>
<sequence length="262" mass="29596">MKQRTITAIIALLVFVPIIIIGGLPFTIFVYLLATIGIVELMRMRHPDKNFFPYVLSALLTWVILLPNELLADIEWLTKYELISIFIFVLLAYTVLVKNEFTFDQVGFVVLAAFYVGLGFFYLLQTRDGENALRNILFAFCIIWATDTGAYLFGRKLGKHKLWPTISPKKTVEGALGGIFVAVVVAVIFHLIAPFEQSWLTLIIVTMIASAFGQIGDLVESAFKRVYHVKDSGNILPGHGGILDRFDSMLFVFPLLHFIHFF</sequence>
<evidence type="ECO:0000256" key="3">
    <source>
        <dbReference type="ARBA" id="ARBA00005119"/>
    </source>
</evidence>
<comment type="pathway">
    <text evidence="3 18">Phospholipid metabolism; CDP-diacylglycerol biosynthesis; CDP-diacylglycerol from sn-glycerol 3-phosphate: step 3/3.</text>
</comment>
<evidence type="ECO:0000256" key="8">
    <source>
        <dbReference type="ARBA" id="ARBA00022475"/>
    </source>
</evidence>
<keyword evidence="15 19" id="KW-0472">Membrane</keyword>
<keyword evidence="9" id="KW-0444">Lipid biosynthesis</keyword>
<dbReference type="InterPro" id="IPR000374">
    <property type="entry name" value="PC_trans"/>
</dbReference>
<organism evidence="20 21">
    <name type="scientific">Oceanobacillus oncorhynchi</name>
    <dbReference type="NCBI Taxonomy" id="545501"/>
    <lineage>
        <taxon>Bacteria</taxon>
        <taxon>Bacillati</taxon>
        <taxon>Bacillota</taxon>
        <taxon>Bacilli</taxon>
        <taxon>Bacillales</taxon>
        <taxon>Bacillaceae</taxon>
        <taxon>Oceanobacillus</taxon>
    </lineage>
</organism>
<name>A0A0A1MXJ4_9BACI</name>
<dbReference type="Pfam" id="PF01148">
    <property type="entry name" value="CTP_transf_1"/>
    <property type="match status" value="1"/>
</dbReference>
<dbReference type="GO" id="GO:0016024">
    <property type="term" value="P:CDP-diacylglycerol biosynthetic process"/>
    <property type="evidence" value="ECO:0007669"/>
    <property type="project" value="UniProtKB-UniPathway"/>
</dbReference>
<reference evidence="20 21" key="1">
    <citation type="submission" date="2014-11" db="EMBL/GenBank/DDBJ databases">
        <authorList>
            <person name="Urmite Genomes Urmite Genomes"/>
        </authorList>
    </citation>
    <scope>NUCLEOTIDE SEQUENCE [LARGE SCALE GENOMIC DNA]</scope>
    <source>
        <strain evidence="20 21">Oc5</strain>
    </source>
</reference>
<evidence type="ECO:0000256" key="12">
    <source>
        <dbReference type="ARBA" id="ARBA00022695"/>
    </source>
</evidence>
<evidence type="ECO:0000256" key="2">
    <source>
        <dbReference type="ARBA" id="ARBA00004651"/>
    </source>
</evidence>
<dbReference type="EC" id="2.7.7.41" evidence="6 18"/>
<evidence type="ECO:0000256" key="13">
    <source>
        <dbReference type="ARBA" id="ARBA00022989"/>
    </source>
</evidence>
<feature type="transmembrane region" description="Helical" evidence="19">
    <location>
        <begin position="106"/>
        <end position="124"/>
    </location>
</feature>
<evidence type="ECO:0000313" key="21">
    <source>
        <dbReference type="Proteomes" id="UP000040453"/>
    </source>
</evidence>
<evidence type="ECO:0000256" key="18">
    <source>
        <dbReference type="RuleBase" id="RU003938"/>
    </source>
</evidence>
<dbReference type="Proteomes" id="UP000040453">
    <property type="component" value="Unassembled WGS sequence"/>
</dbReference>
<keyword evidence="17" id="KW-1208">Phospholipid metabolism</keyword>
<accession>A0A0A1MXJ4</accession>
<evidence type="ECO:0000256" key="19">
    <source>
        <dbReference type="SAM" id="Phobius"/>
    </source>
</evidence>
<feature type="transmembrane region" description="Helical" evidence="19">
    <location>
        <begin position="80"/>
        <end position="97"/>
    </location>
</feature>
<feature type="transmembrane region" description="Helical" evidence="19">
    <location>
        <begin position="136"/>
        <end position="154"/>
    </location>
</feature>
<dbReference type="PROSITE" id="PS01315">
    <property type="entry name" value="CDS"/>
    <property type="match status" value="1"/>
</dbReference>
<comment type="pathway">
    <text evidence="4">Lipid metabolism.</text>
</comment>
<dbReference type="STRING" id="545501.BN997_04213"/>
<keyword evidence="13 19" id="KW-1133">Transmembrane helix</keyword>
<keyword evidence="14" id="KW-0443">Lipid metabolism</keyword>
<comment type="subcellular location">
    <subcellularLocation>
        <location evidence="2">Cell membrane</location>
        <topology evidence="2">Multi-pass membrane protein</topology>
    </subcellularLocation>
</comment>
<keyword evidence="8" id="KW-1003">Cell membrane</keyword>
<evidence type="ECO:0000256" key="5">
    <source>
        <dbReference type="ARBA" id="ARBA00010185"/>
    </source>
</evidence>
<keyword evidence="12 18" id="KW-0548">Nucleotidyltransferase</keyword>
<dbReference type="RefSeq" id="WP_042534988.1">
    <property type="nucleotide sequence ID" value="NZ_CAXOIH010000001.1"/>
</dbReference>
<keyword evidence="21" id="KW-1185">Reference proteome</keyword>
<evidence type="ECO:0000256" key="16">
    <source>
        <dbReference type="ARBA" id="ARBA00023209"/>
    </source>
</evidence>
<gene>
    <name evidence="20" type="primary">cdsA</name>
    <name evidence="20" type="ORF">BN997_04213</name>
</gene>
<feature type="transmembrane region" description="Helical" evidence="19">
    <location>
        <begin position="199"/>
        <end position="219"/>
    </location>
</feature>
<dbReference type="UniPathway" id="UPA00557">
    <property type="reaction ID" value="UER00614"/>
</dbReference>
<dbReference type="GO" id="GO:0004605">
    <property type="term" value="F:phosphatidate cytidylyltransferase activity"/>
    <property type="evidence" value="ECO:0007669"/>
    <property type="project" value="UniProtKB-EC"/>
</dbReference>
<dbReference type="GO" id="GO:0005886">
    <property type="term" value="C:plasma membrane"/>
    <property type="evidence" value="ECO:0007669"/>
    <property type="project" value="UniProtKB-SubCell"/>
</dbReference>
<evidence type="ECO:0000256" key="6">
    <source>
        <dbReference type="ARBA" id="ARBA00012487"/>
    </source>
</evidence>
<feature type="transmembrane region" description="Helical" evidence="19">
    <location>
        <begin position="51"/>
        <end position="68"/>
    </location>
</feature>